<evidence type="ECO:0000256" key="2">
    <source>
        <dbReference type="ARBA" id="ARBA00022692"/>
    </source>
</evidence>
<dbReference type="Gene3D" id="1.20.120.350">
    <property type="entry name" value="Voltage-gated potassium channels. Chain C"/>
    <property type="match status" value="1"/>
</dbReference>
<name>A0A9E7UNC2_METWO</name>
<dbReference type="Proteomes" id="UP001369247">
    <property type="component" value="Unassembled WGS sequence"/>
</dbReference>
<dbReference type="AlphaFoldDB" id="A0A9E7UNC2"/>
<evidence type="ECO:0000313" key="7">
    <source>
        <dbReference type="EMBL" id="UXH32032.1"/>
    </source>
</evidence>
<dbReference type="InterPro" id="IPR027359">
    <property type="entry name" value="Volt_channel_dom_sf"/>
</dbReference>
<evidence type="ECO:0000313" key="6">
    <source>
        <dbReference type="EMBL" id="MEJ8542977.1"/>
    </source>
</evidence>
<sequence length="85" mass="9370">MKFKEAVLIILIVLDIVLLTYLSIYKASPPVVTAVNQFDLVLCLILFTEFMFNLRGSEDRLGFIRRTGSISSHSSPSTSSGPSGF</sequence>
<evidence type="ECO:0000256" key="1">
    <source>
        <dbReference type="ARBA" id="ARBA00004141"/>
    </source>
</evidence>
<dbReference type="RefSeq" id="WP_191216362.1">
    <property type="nucleotide sequence ID" value="NZ_CP104550.1"/>
</dbReference>
<keyword evidence="4 5" id="KW-0472">Membrane</keyword>
<dbReference type="EMBL" id="JAXUHJ010000009">
    <property type="protein sequence ID" value="MEJ8542977.1"/>
    <property type="molecule type" value="Genomic_DNA"/>
</dbReference>
<dbReference type="GeneID" id="58977979"/>
<keyword evidence="2 5" id="KW-0812">Transmembrane</keyword>
<reference evidence="7" key="1">
    <citation type="submission" date="2022-09" db="EMBL/GenBank/DDBJ databases">
        <title>Characterization of three MwoI isoschizomers from sequenced genome and metagenomes.</title>
        <authorList>
            <person name="Fomenkov A."/>
            <person name="Xu S.Y."/>
            <person name="Roberts R.J."/>
        </authorList>
    </citation>
    <scope>NUCLEOTIDE SEQUENCE</scope>
    <source>
        <strain evidence="7">DSM 2970</strain>
    </source>
</reference>
<keyword evidence="8" id="KW-1185">Reference proteome</keyword>
<reference evidence="6 8" key="2">
    <citation type="submission" date="2023-12" db="EMBL/GenBank/DDBJ databases">
        <title>Phenotypic and Genomic Characterization of Methanothermobacter wolfeii Strain BSEL, a CO2-Capturing Archaeon with Minimal Nutrient Requirements.</title>
        <authorList>
            <person name="Ale Enriquez F."/>
            <person name="Ahring B.K."/>
        </authorList>
    </citation>
    <scope>NUCLEOTIDE SEQUENCE [LARGE SCALE GENOMIC DNA]</scope>
    <source>
        <strain evidence="6 8">BSEL-1</strain>
    </source>
</reference>
<organism evidence="7">
    <name type="scientific">Methanothermobacter wolfeii</name>
    <name type="common">Methanobacterium wolfei</name>
    <dbReference type="NCBI Taxonomy" id="145261"/>
    <lineage>
        <taxon>Archaea</taxon>
        <taxon>Methanobacteriati</taxon>
        <taxon>Methanobacteriota</taxon>
        <taxon>Methanomada group</taxon>
        <taxon>Methanobacteria</taxon>
        <taxon>Methanobacteriales</taxon>
        <taxon>Methanobacteriaceae</taxon>
        <taxon>Methanothermobacter</taxon>
    </lineage>
</organism>
<proteinExistence type="predicted"/>
<dbReference type="GO" id="GO:0016020">
    <property type="term" value="C:membrane"/>
    <property type="evidence" value="ECO:0007669"/>
    <property type="project" value="UniProtKB-SubCell"/>
</dbReference>
<evidence type="ECO:0000256" key="5">
    <source>
        <dbReference type="SAM" id="Phobius"/>
    </source>
</evidence>
<evidence type="ECO:0000313" key="8">
    <source>
        <dbReference type="Proteomes" id="UP001369247"/>
    </source>
</evidence>
<dbReference type="EMBL" id="CP104550">
    <property type="protein sequence ID" value="UXH32032.1"/>
    <property type="molecule type" value="Genomic_DNA"/>
</dbReference>
<gene>
    <name evidence="7" type="ORF">N5910_01665</name>
    <name evidence="6" type="ORF">U2150_05680</name>
</gene>
<comment type="subcellular location">
    <subcellularLocation>
        <location evidence="1">Membrane</location>
        <topology evidence="1">Multi-pass membrane protein</topology>
    </subcellularLocation>
</comment>
<evidence type="ECO:0000256" key="3">
    <source>
        <dbReference type="ARBA" id="ARBA00022989"/>
    </source>
</evidence>
<accession>A0A9E7UNC2</accession>
<protein>
    <submittedName>
        <fullName evidence="7">Uncharacterized protein</fullName>
    </submittedName>
</protein>
<dbReference type="Proteomes" id="UP001065373">
    <property type="component" value="Chromosome"/>
</dbReference>
<evidence type="ECO:0000256" key="4">
    <source>
        <dbReference type="ARBA" id="ARBA00023136"/>
    </source>
</evidence>
<feature type="transmembrane region" description="Helical" evidence="5">
    <location>
        <begin position="31"/>
        <end position="52"/>
    </location>
</feature>
<keyword evidence="3 5" id="KW-1133">Transmembrane helix</keyword>
<feature type="transmembrane region" description="Helical" evidence="5">
    <location>
        <begin position="7"/>
        <end position="25"/>
    </location>
</feature>